<feature type="domain" description="Smr" evidence="2">
    <location>
        <begin position="136"/>
        <end position="217"/>
    </location>
</feature>
<evidence type="ECO:0000256" key="1">
    <source>
        <dbReference type="SAM" id="MobiDB-lite"/>
    </source>
</evidence>
<protein>
    <submittedName>
        <fullName evidence="3">Smr/MutS family protein</fullName>
    </submittedName>
</protein>
<organism evidence="3 4">
    <name type="scientific">Mesopusillimonas faecipullorum</name>
    <dbReference type="NCBI Taxonomy" id="2755040"/>
    <lineage>
        <taxon>Bacteria</taxon>
        <taxon>Pseudomonadati</taxon>
        <taxon>Pseudomonadota</taxon>
        <taxon>Betaproteobacteria</taxon>
        <taxon>Burkholderiales</taxon>
        <taxon>Alcaligenaceae</taxon>
        <taxon>Mesopusillimonas</taxon>
    </lineage>
</organism>
<dbReference type="Gene3D" id="3.30.1370.110">
    <property type="match status" value="1"/>
</dbReference>
<dbReference type="SUPFAM" id="SSF160443">
    <property type="entry name" value="SMR domain-like"/>
    <property type="match status" value="1"/>
</dbReference>
<comment type="caution">
    <text evidence="3">The sequence shown here is derived from an EMBL/GenBank/DDBJ whole genome shotgun (WGS) entry which is preliminary data.</text>
</comment>
<gene>
    <name evidence="3" type="ORF">H0484_02240</name>
</gene>
<name>A0ABS8CAC6_9BURK</name>
<sequence>MAANKPGLADLKRLHKADQARRLQEAERRKAQAAKAEPALAPDDALLFRRAVGGVQPLKAKAARSAQAGFSPLPAELVAARRTRAMGQEAPGLLLATQTASAAVLQADDTVFLRAGHGPNVLRDLRKARWPVQASLDLHGCTLEDARQRLEGFLADCLDYGARCVRVVHGMGYGSPDGVGVLGPQVRRWLANWEAVQAYTVCGPADGGHGALRVLLRARQVASPT</sequence>
<dbReference type="EMBL" id="JACDXW010000001">
    <property type="protein sequence ID" value="MCB5362574.1"/>
    <property type="molecule type" value="Genomic_DNA"/>
</dbReference>
<dbReference type="InterPro" id="IPR002625">
    <property type="entry name" value="Smr_dom"/>
</dbReference>
<dbReference type="SMART" id="SM00463">
    <property type="entry name" value="SMR"/>
    <property type="match status" value="1"/>
</dbReference>
<dbReference type="PANTHER" id="PTHR35562">
    <property type="entry name" value="DNA ENDONUCLEASE SMRA-RELATED"/>
    <property type="match status" value="1"/>
</dbReference>
<feature type="compositionally biased region" description="Basic and acidic residues" evidence="1">
    <location>
        <begin position="10"/>
        <end position="30"/>
    </location>
</feature>
<evidence type="ECO:0000313" key="4">
    <source>
        <dbReference type="Proteomes" id="UP000776983"/>
    </source>
</evidence>
<dbReference type="Proteomes" id="UP000776983">
    <property type="component" value="Unassembled WGS sequence"/>
</dbReference>
<feature type="region of interest" description="Disordered" evidence="1">
    <location>
        <begin position="1"/>
        <end position="37"/>
    </location>
</feature>
<proteinExistence type="predicted"/>
<dbReference type="Pfam" id="PF01713">
    <property type="entry name" value="Smr"/>
    <property type="match status" value="1"/>
</dbReference>
<evidence type="ECO:0000259" key="2">
    <source>
        <dbReference type="PROSITE" id="PS50828"/>
    </source>
</evidence>
<dbReference type="PROSITE" id="PS50828">
    <property type="entry name" value="SMR"/>
    <property type="match status" value="1"/>
</dbReference>
<evidence type="ECO:0000313" key="3">
    <source>
        <dbReference type="EMBL" id="MCB5362574.1"/>
    </source>
</evidence>
<accession>A0ABS8CAC6</accession>
<dbReference type="RefSeq" id="WP_226952803.1">
    <property type="nucleotide sequence ID" value="NZ_JACDXW010000001.1"/>
</dbReference>
<keyword evidence="4" id="KW-1185">Reference proteome</keyword>
<reference evidence="3 4" key="1">
    <citation type="submission" date="2020-07" db="EMBL/GenBank/DDBJ databases">
        <title>Pusillimonas sp. nov., isolated from poultry manure in Taiwan.</title>
        <authorList>
            <person name="Lin S.-Y."/>
            <person name="Tang Y.-S."/>
            <person name="Young C.-C."/>
        </authorList>
    </citation>
    <scope>NUCLEOTIDE SEQUENCE [LARGE SCALE GENOMIC DNA]</scope>
    <source>
        <strain evidence="3 4">CC-YST705</strain>
    </source>
</reference>
<dbReference type="InterPro" id="IPR036063">
    <property type="entry name" value="Smr_dom_sf"/>
</dbReference>
<dbReference type="PANTHER" id="PTHR35562:SF2">
    <property type="entry name" value="DNA ENDONUCLEASE SMRA-RELATED"/>
    <property type="match status" value="1"/>
</dbReference>